<feature type="signal peptide" evidence="1">
    <location>
        <begin position="1"/>
        <end position="24"/>
    </location>
</feature>
<protein>
    <recommendedName>
        <fullName evidence="4">Lipoprotein</fullName>
    </recommendedName>
</protein>
<dbReference type="InterPro" id="IPR047808">
    <property type="entry name" value="CueP-like"/>
</dbReference>
<dbReference type="EMBL" id="BOMY01000050">
    <property type="protein sequence ID" value="GIF25104.1"/>
    <property type="molecule type" value="Genomic_DNA"/>
</dbReference>
<comment type="caution">
    <text evidence="2">The sequence shown here is derived from an EMBL/GenBank/DDBJ whole genome shotgun (WGS) entry which is preliminary data.</text>
</comment>
<name>A0A919NTU7_9ACTN</name>
<dbReference type="Gene3D" id="2.60.40.3700">
    <property type="match status" value="1"/>
</dbReference>
<keyword evidence="3" id="KW-1185">Reference proteome</keyword>
<proteinExistence type="predicted"/>
<dbReference type="AlphaFoldDB" id="A0A919NTU7"/>
<gene>
    <name evidence="2" type="ORF">Ate02nite_78340</name>
</gene>
<evidence type="ECO:0000313" key="2">
    <source>
        <dbReference type="EMBL" id="GIF25104.1"/>
    </source>
</evidence>
<evidence type="ECO:0000256" key="1">
    <source>
        <dbReference type="SAM" id="SignalP"/>
    </source>
</evidence>
<dbReference type="Pfam" id="PF21172">
    <property type="entry name" value="CueP"/>
    <property type="match status" value="1"/>
</dbReference>
<dbReference type="Proteomes" id="UP000623608">
    <property type="component" value="Unassembled WGS sequence"/>
</dbReference>
<organism evidence="2 3">
    <name type="scientific">Paractinoplanes tereljensis</name>
    <dbReference type="NCBI Taxonomy" id="571912"/>
    <lineage>
        <taxon>Bacteria</taxon>
        <taxon>Bacillati</taxon>
        <taxon>Actinomycetota</taxon>
        <taxon>Actinomycetes</taxon>
        <taxon>Micromonosporales</taxon>
        <taxon>Micromonosporaceae</taxon>
        <taxon>Paractinoplanes</taxon>
    </lineage>
</organism>
<keyword evidence="1" id="KW-0732">Signal</keyword>
<dbReference type="NCBIfam" id="NF038094">
    <property type="entry name" value="CueP_fam"/>
    <property type="match status" value="1"/>
</dbReference>
<accession>A0A919NTU7</accession>
<reference evidence="2" key="1">
    <citation type="submission" date="2021-01" db="EMBL/GenBank/DDBJ databases">
        <title>Whole genome shotgun sequence of Actinoplanes tereljensis NBRC 105297.</title>
        <authorList>
            <person name="Komaki H."/>
            <person name="Tamura T."/>
        </authorList>
    </citation>
    <scope>NUCLEOTIDE SEQUENCE</scope>
    <source>
        <strain evidence="2">NBRC 105297</strain>
    </source>
</reference>
<dbReference type="PROSITE" id="PS51257">
    <property type="entry name" value="PROKAR_LIPOPROTEIN"/>
    <property type="match status" value="1"/>
</dbReference>
<evidence type="ECO:0008006" key="4">
    <source>
        <dbReference type="Google" id="ProtNLM"/>
    </source>
</evidence>
<feature type="chain" id="PRO_5038117226" description="Lipoprotein" evidence="1">
    <location>
        <begin position="25"/>
        <end position="182"/>
    </location>
</feature>
<sequence>MAGMRRTLLAVAMSVLMLAGCAEAKVEPLARFGLAGKSAVEVIDRLDRLALAERPADLKASVRPDALLVTADGEERSLAIPDDKFYLSLAPYVEHTHECFHHSLTTCKGELAAAALEVRIVDQAGAVLVEGARTTFANGFVGFWLPRGITGTVRVTYAGKTAESAFSTGPDAPTCLTTLQLA</sequence>
<evidence type="ECO:0000313" key="3">
    <source>
        <dbReference type="Proteomes" id="UP000623608"/>
    </source>
</evidence>